<sequence length="264" mass="28923">MAELSSRNTAKLVVYLVLAIASAGGIDATTIRLYNACPFTIWPAWLSNAGKPQLGPGGIKLNPWQSYDVYALNNWAGRFWGRTGCDLDGYYPRGCDTGDCNRTISCNTPGATPTTLVEYSLHNNNVDNYDVTLVDGYNLPIRVSPSHPGCSTAGCRADINVHCPPELAVRNADGYVMACKSACLAFPAEDRFCCRNQYDNEHCPNNEYAARFKDSCPSAITYKYDRENSSFRCPSGTDYTITFCPSGNAEDGIITLGRREEEDA</sequence>
<dbReference type="PROSITE" id="PS51367">
    <property type="entry name" value="THAUMATIN_2"/>
    <property type="match status" value="1"/>
</dbReference>
<name>D8RHM5_SELML</name>
<dbReference type="KEGG" id="smo:SELMODRAFT_410984"/>
<dbReference type="FunFam" id="2.60.110.10:FF:000004">
    <property type="entry name" value="THAUMATIN-LIKE PROTEIN 1"/>
    <property type="match status" value="1"/>
</dbReference>
<feature type="disulfide bond" evidence="1">
    <location>
        <begin position="183"/>
        <end position="193"/>
    </location>
</feature>
<dbReference type="InParanoid" id="D8RHM5"/>
<dbReference type="OrthoDB" id="430315at2759"/>
<feature type="disulfide bond" evidence="1">
    <location>
        <begin position="163"/>
        <end position="179"/>
    </location>
</feature>
<dbReference type="Gramene" id="EFJ28307">
    <property type="protein sequence ID" value="EFJ28307"/>
    <property type="gene ID" value="SELMODRAFT_410984"/>
</dbReference>
<feature type="disulfide bond" evidence="1">
    <location>
        <begin position="37"/>
        <end position="244"/>
    </location>
</feature>
<dbReference type="InterPro" id="IPR037176">
    <property type="entry name" value="Osmotin/thaumatin-like_sf"/>
</dbReference>
<feature type="disulfide bond" evidence="1">
    <location>
        <begin position="85"/>
        <end position="95"/>
    </location>
</feature>
<feature type="disulfide bond" evidence="1">
    <location>
        <begin position="155"/>
        <end position="216"/>
    </location>
</feature>
<evidence type="ECO:0000313" key="3">
    <source>
        <dbReference type="Proteomes" id="UP000001514"/>
    </source>
</evidence>
<dbReference type="PANTHER" id="PTHR31048">
    <property type="entry name" value="OS03G0233200 PROTEIN"/>
    <property type="match status" value="1"/>
</dbReference>
<dbReference type="HOGENOM" id="CLU_043181_0_1_1"/>
<dbReference type="PIRSF" id="PIRSF002703">
    <property type="entry name" value="Thaumatin"/>
    <property type="match status" value="1"/>
</dbReference>
<dbReference type="GO" id="GO:0006952">
    <property type="term" value="P:defense response"/>
    <property type="evidence" value="ECO:0000318"/>
    <property type="project" value="GO_Central"/>
</dbReference>
<dbReference type="CDD" id="cd09218">
    <property type="entry name" value="TLP-PA"/>
    <property type="match status" value="1"/>
</dbReference>
<evidence type="ECO:0000256" key="1">
    <source>
        <dbReference type="PIRSR" id="PIRSR002703-1"/>
    </source>
</evidence>
<dbReference type="SMART" id="SM00205">
    <property type="entry name" value="THN"/>
    <property type="match status" value="1"/>
</dbReference>
<evidence type="ECO:0008006" key="4">
    <source>
        <dbReference type="Google" id="ProtNLM"/>
    </source>
</evidence>
<feature type="disulfide bond" evidence="1">
    <location>
        <begin position="194"/>
        <end position="203"/>
    </location>
</feature>
<reference evidence="2 3" key="1">
    <citation type="journal article" date="2011" name="Science">
        <title>The Selaginella genome identifies genetic changes associated with the evolution of vascular plants.</title>
        <authorList>
            <person name="Banks J.A."/>
            <person name="Nishiyama T."/>
            <person name="Hasebe M."/>
            <person name="Bowman J.L."/>
            <person name="Gribskov M."/>
            <person name="dePamphilis C."/>
            <person name="Albert V.A."/>
            <person name="Aono N."/>
            <person name="Aoyama T."/>
            <person name="Ambrose B.A."/>
            <person name="Ashton N.W."/>
            <person name="Axtell M.J."/>
            <person name="Barker E."/>
            <person name="Barker M.S."/>
            <person name="Bennetzen J.L."/>
            <person name="Bonawitz N.D."/>
            <person name="Chapple C."/>
            <person name="Cheng C."/>
            <person name="Correa L.G."/>
            <person name="Dacre M."/>
            <person name="DeBarry J."/>
            <person name="Dreyer I."/>
            <person name="Elias M."/>
            <person name="Engstrom E.M."/>
            <person name="Estelle M."/>
            <person name="Feng L."/>
            <person name="Finet C."/>
            <person name="Floyd S.K."/>
            <person name="Frommer W.B."/>
            <person name="Fujita T."/>
            <person name="Gramzow L."/>
            <person name="Gutensohn M."/>
            <person name="Harholt J."/>
            <person name="Hattori M."/>
            <person name="Heyl A."/>
            <person name="Hirai T."/>
            <person name="Hiwatashi Y."/>
            <person name="Ishikawa M."/>
            <person name="Iwata M."/>
            <person name="Karol K.G."/>
            <person name="Koehler B."/>
            <person name="Kolukisaoglu U."/>
            <person name="Kubo M."/>
            <person name="Kurata T."/>
            <person name="Lalonde S."/>
            <person name="Li K."/>
            <person name="Li Y."/>
            <person name="Litt A."/>
            <person name="Lyons E."/>
            <person name="Manning G."/>
            <person name="Maruyama T."/>
            <person name="Michael T.P."/>
            <person name="Mikami K."/>
            <person name="Miyazaki S."/>
            <person name="Morinaga S."/>
            <person name="Murata T."/>
            <person name="Mueller-Roeber B."/>
            <person name="Nelson D.R."/>
            <person name="Obara M."/>
            <person name="Oguri Y."/>
            <person name="Olmstead R.G."/>
            <person name="Onodera N."/>
            <person name="Petersen B.L."/>
            <person name="Pils B."/>
            <person name="Prigge M."/>
            <person name="Rensing S.A."/>
            <person name="Riano-Pachon D.M."/>
            <person name="Roberts A.W."/>
            <person name="Sato Y."/>
            <person name="Scheller H.V."/>
            <person name="Schulz B."/>
            <person name="Schulz C."/>
            <person name="Shakirov E.V."/>
            <person name="Shibagaki N."/>
            <person name="Shinohara N."/>
            <person name="Shippen D.E."/>
            <person name="Soerensen I."/>
            <person name="Sotooka R."/>
            <person name="Sugimoto N."/>
            <person name="Sugita M."/>
            <person name="Sumikawa N."/>
            <person name="Tanurdzic M."/>
            <person name="Theissen G."/>
            <person name="Ulvskov P."/>
            <person name="Wakazuki S."/>
            <person name="Weng J.K."/>
            <person name="Willats W.W."/>
            <person name="Wipf D."/>
            <person name="Wolf P.G."/>
            <person name="Yang L."/>
            <person name="Zimmer A.D."/>
            <person name="Zhu Q."/>
            <person name="Mitros T."/>
            <person name="Hellsten U."/>
            <person name="Loque D."/>
            <person name="Otillar R."/>
            <person name="Salamov A."/>
            <person name="Schmutz J."/>
            <person name="Shapiro H."/>
            <person name="Lindquist E."/>
            <person name="Lucas S."/>
            <person name="Rokhsar D."/>
            <person name="Grigoriev I.V."/>
        </authorList>
    </citation>
    <scope>NUCLEOTIDE SEQUENCE [LARGE SCALE GENOMIC DNA]</scope>
</reference>
<dbReference type="Pfam" id="PF00314">
    <property type="entry name" value="Thaumatin"/>
    <property type="match status" value="1"/>
</dbReference>
<evidence type="ECO:0000313" key="2">
    <source>
        <dbReference type="EMBL" id="EFJ28307.1"/>
    </source>
</evidence>
<dbReference type="PRINTS" id="PR00347">
    <property type="entry name" value="THAUMATIN"/>
</dbReference>
<protein>
    <recommendedName>
        <fullName evidence="4">Thaumatin-like protein</fullName>
    </recommendedName>
</protein>
<accession>D8RHM5</accession>
<organism evidence="3">
    <name type="scientific">Selaginella moellendorffii</name>
    <name type="common">Spikemoss</name>
    <dbReference type="NCBI Taxonomy" id="88036"/>
    <lineage>
        <taxon>Eukaryota</taxon>
        <taxon>Viridiplantae</taxon>
        <taxon>Streptophyta</taxon>
        <taxon>Embryophyta</taxon>
        <taxon>Tracheophyta</taxon>
        <taxon>Lycopodiopsida</taxon>
        <taxon>Selaginellales</taxon>
        <taxon>Selaginellaceae</taxon>
        <taxon>Selaginella</taxon>
    </lineage>
</organism>
<dbReference type="AlphaFoldDB" id="D8RHM5"/>
<proteinExistence type="predicted"/>
<dbReference type="Proteomes" id="UP000001514">
    <property type="component" value="Unassembled WGS sequence"/>
</dbReference>
<feature type="disulfide bond" evidence="1">
    <location>
        <begin position="100"/>
        <end position="106"/>
    </location>
</feature>
<feature type="disulfide bond" evidence="1">
    <location>
        <begin position="150"/>
        <end position="233"/>
    </location>
</feature>
<dbReference type="Gene3D" id="2.60.110.10">
    <property type="entry name" value="Thaumatin"/>
    <property type="match status" value="1"/>
</dbReference>
<dbReference type="EMBL" id="GL377579">
    <property type="protein sequence ID" value="EFJ28307.1"/>
    <property type="molecule type" value="Genomic_DNA"/>
</dbReference>
<dbReference type="SUPFAM" id="SSF49870">
    <property type="entry name" value="Osmotin, thaumatin-like protein"/>
    <property type="match status" value="1"/>
</dbReference>
<dbReference type="InterPro" id="IPR001938">
    <property type="entry name" value="Thaumatin"/>
</dbReference>
<keyword evidence="1" id="KW-1015">Disulfide bond</keyword>
<gene>
    <name evidence="2" type="ORF">SELMODRAFT_410984</name>
</gene>
<keyword evidence="3" id="KW-1185">Reference proteome</keyword>